<accession>A0A6A6J2D2</accession>
<feature type="domain" description="Heterokaryon incompatibility" evidence="1">
    <location>
        <begin position="248"/>
        <end position="428"/>
    </location>
</feature>
<dbReference type="PANTHER" id="PTHR33112">
    <property type="entry name" value="DOMAIN PROTEIN, PUTATIVE-RELATED"/>
    <property type="match status" value="1"/>
</dbReference>
<dbReference type="GeneID" id="54585754"/>
<protein>
    <submittedName>
        <fullName evidence="2">HET-domain-containing protein</fullName>
    </submittedName>
</protein>
<dbReference type="OrthoDB" id="5362512at2759"/>
<reference evidence="2" key="1">
    <citation type="journal article" date="2020" name="Stud. Mycol.">
        <title>101 Dothideomycetes genomes: a test case for predicting lifestyles and emergence of pathogens.</title>
        <authorList>
            <person name="Haridas S."/>
            <person name="Albert R."/>
            <person name="Binder M."/>
            <person name="Bloem J."/>
            <person name="Labutti K."/>
            <person name="Salamov A."/>
            <person name="Andreopoulos B."/>
            <person name="Baker S."/>
            <person name="Barry K."/>
            <person name="Bills G."/>
            <person name="Bluhm B."/>
            <person name="Cannon C."/>
            <person name="Castanera R."/>
            <person name="Culley D."/>
            <person name="Daum C."/>
            <person name="Ezra D."/>
            <person name="Gonzalez J."/>
            <person name="Henrissat B."/>
            <person name="Kuo A."/>
            <person name="Liang C."/>
            <person name="Lipzen A."/>
            <person name="Lutzoni F."/>
            <person name="Magnuson J."/>
            <person name="Mondo S."/>
            <person name="Nolan M."/>
            <person name="Ohm R."/>
            <person name="Pangilinan J."/>
            <person name="Park H.-J."/>
            <person name="Ramirez L."/>
            <person name="Alfaro M."/>
            <person name="Sun H."/>
            <person name="Tritt A."/>
            <person name="Yoshinaga Y."/>
            <person name="Zwiers L.-H."/>
            <person name="Turgeon B."/>
            <person name="Goodwin S."/>
            <person name="Spatafora J."/>
            <person name="Crous P."/>
            <person name="Grigoriev I."/>
        </authorList>
    </citation>
    <scope>NUCLEOTIDE SEQUENCE</scope>
    <source>
        <strain evidence="2">CBS 122368</strain>
    </source>
</reference>
<dbReference type="Proteomes" id="UP000800094">
    <property type="component" value="Unassembled WGS sequence"/>
</dbReference>
<organism evidence="2 3">
    <name type="scientific">Trematosphaeria pertusa</name>
    <dbReference type="NCBI Taxonomy" id="390896"/>
    <lineage>
        <taxon>Eukaryota</taxon>
        <taxon>Fungi</taxon>
        <taxon>Dikarya</taxon>
        <taxon>Ascomycota</taxon>
        <taxon>Pezizomycotina</taxon>
        <taxon>Dothideomycetes</taxon>
        <taxon>Pleosporomycetidae</taxon>
        <taxon>Pleosporales</taxon>
        <taxon>Massarineae</taxon>
        <taxon>Trematosphaeriaceae</taxon>
        <taxon>Trematosphaeria</taxon>
    </lineage>
</organism>
<evidence type="ECO:0000259" key="1">
    <source>
        <dbReference type="Pfam" id="PF06985"/>
    </source>
</evidence>
<sequence length="817" mass="93245">MADSSLVGRLCGSCQHRTGVPAQPTRQPNSTHLTCRICRLVLAAITVAKSLDVDPLRSYAVDFVRLVYDQDLSTRERTDWASSKDQDEHDLIIQCSAGDFVFRELYTKTITQRPVSEGLQGLSTRLEDYIPIITARVHRCINFQYRLPSSAIIPGHSHDGRPKDTWKKPFDLFAKLLSVPAVDWHTTFRHLESLVRSCQHHHAHCQAGLPHFQSDRGVPHAIRLIKCFAPTPDPKIRLEAFHNQPPPYITLSHRWSREQPWKTTRKNFDQSLRGIPYDQLPKTVRDAIVVAGELGIQHLWLDSICIIQNDSEDWTQQSSQMGLIFARSFCTLAAIDAFCETQDDMGLLLSRDKVPANISIKSSFEIKYDSTHSHDSGKRTYTLGKQPVDPGRVADSAWETDKQYTADFQYTPFDMCIERSVWNTRGWMERLLSTRILYFGKEQVFWECAEGIQDEQSGKTKVGQTSPKTLRNDRWATSNHHLHRMLRVSDERRAVLLQKSHGRWREELTFYDIWAESSLIKAWWLITERYTQCSLTFTKDRWFAIQGLCDVLQHRYKSNLHAGIWDIGVGACLLWHARANPLTPFSDFVTPSWSWLGMSGPISYAYEDESYTGYIQEVAPLIKDHSFEDVSPLTLARDVGKTHMPYGFSGSLTLTCPVSLAAVSSSQFKDFHFREQTGQAVDSPGWKFFRDVSEGTSQLELAREYRAVDLPPMTRLLMACDGQNEDDDSGRAVGWVVLDRDVRPEEKVLCAAVVLRILHGRKETEQHILECIVLTEDDLGNQAPGDRNKPLYRRIGRGRIVEKGRLDVCKMGTVCCI</sequence>
<dbReference type="AlphaFoldDB" id="A0A6A6J2D2"/>
<dbReference type="EMBL" id="ML987189">
    <property type="protein sequence ID" value="KAF2255613.1"/>
    <property type="molecule type" value="Genomic_DNA"/>
</dbReference>
<keyword evidence="3" id="KW-1185">Reference proteome</keyword>
<dbReference type="RefSeq" id="XP_033690617.1">
    <property type="nucleotide sequence ID" value="XM_033832424.1"/>
</dbReference>
<gene>
    <name evidence="2" type="ORF">BU26DRAFT_557126</name>
</gene>
<dbReference type="Pfam" id="PF06985">
    <property type="entry name" value="HET"/>
    <property type="match status" value="1"/>
</dbReference>
<proteinExistence type="predicted"/>
<name>A0A6A6J2D2_9PLEO</name>
<evidence type="ECO:0000313" key="3">
    <source>
        <dbReference type="Proteomes" id="UP000800094"/>
    </source>
</evidence>
<dbReference type="PANTHER" id="PTHR33112:SF10">
    <property type="entry name" value="TOL"/>
    <property type="match status" value="1"/>
</dbReference>
<evidence type="ECO:0000313" key="2">
    <source>
        <dbReference type="EMBL" id="KAF2255613.1"/>
    </source>
</evidence>
<dbReference type="InterPro" id="IPR010730">
    <property type="entry name" value="HET"/>
</dbReference>